<dbReference type="Pfam" id="PF13304">
    <property type="entry name" value="AAA_21"/>
    <property type="match status" value="1"/>
</dbReference>
<reference evidence="2 3" key="1">
    <citation type="submission" date="2014-02" db="EMBL/GenBank/DDBJ databases">
        <title>The small core and large imbalanced accessory genome model reveals a collaborative survival strategy of Sorangium cellulosum strains in nature.</title>
        <authorList>
            <person name="Han K."/>
            <person name="Peng R."/>
            <person name="Blom J."/>
            <person name="Li Y.-Z."/>
        </authorList>
    </citation>
    <scope>NUCLEOTIDE SEQUENCE [LARGE SCALE GENOMIC DNA]</scope>
    <source>
        <strain evidence="2 3">So0157-18</strain>
    </source>
</reference>
<dbReference type="PANTHER" id="PTHR43581:SF2">
    <property type="entry name" value="EXCINUCLEASE ATPASE SUBUNIT"/>
    <property type="match status" value="1"/>
</dbReference>
<feature type="domain" description="ATPase AAA-type core" evidence="1">
    <location>
        <begin position="279"/>
        <end position="377"/>
    </location>
</feature>
<evidence type="ECO:0000313" key="3">
    <source>
        <dbReference type="Proteomes" id="UP000075604"/>
    </source>
</evidence>
<evidence type="ECO:0000313" key="2">
    <source>
        <dbReference type="EMBL" id="KYF52492.1"/>
    </source>
</evidence>
<dbReference type="SUPFAM" id="SSF52540">
    <property type="entry name" value="P-loop containing nucleoside triphosphate hydrolases"/>
    <property type="match status" value="1"/>
</dbReference>
<dbReference type="PANTHER" id="PTHR43581">
    <property type="entry name" value="ATP/GTP PHOSPHATASE"/>
    <property type="match status" value="1"/>
</dbReference>
<accession>A0A150P9W7</accession>
<dbReference type="Gene3D" id="3.40.50.300">
    <property type="entry name" value="P-loop containing nucleotide triphosphate hydrolases"/>
    <property type="match status" value="1"/>
</dbReference>
<gene>
    <name evidence="2" type="ORF">BE04_06260</name>
</gene>
<sequence length="461" mass="50690">MKLSIRNLGRIAHAELDIRPLTIFVGPNNTNKTWAAYCLYGLARRLTFDPGASWNALHERAAPRVAEFEHAELAARVRAAAERVGAASFHRGEAHRAPDVSMRVTRAELLGGLSGDVRLRMDALDIMNLLRLHREPSGDAEAMLDVSPSELRGGPIEELRIDVEDLARFISFTPLRRPERSESPGQPKRFEVRDDRDRSLLLSAAISAFGLCLHDHVAVLPAERKALVATYKLLRPEFEEVMASPVVAFTELLRRPERLAPTEAQIEERRQAWGLLEERILGAPLHFFPHGAGPSFLFGGSPDTELPIHAASSLVRALAGLDVYLKHLASPGDLLVIDEPEMNAHPAAQLAITELLALLVNKGIRVVFTTHSPYVLDHVNNLIEASRVGAGRRDEIAARLKLGSAAAFLDPEGVAAYLFDDGGVVRSIYDAAERSIDWRTFSAVTDETGNLYSHILAAEPK</sequence>
<dbReference type="AlphaFoldDB" id="A0A150P9W7"/>
<dbReference type="InterPro" id="IPR051396">
    <property type="entry name" value="Bact_Antivir_Def_Nuclease"/>
</dbReference>
<protein>
    <recommendedName>
        <fullName evidence="1">ATPase AAA-type core domain-containing protein</fullName>
    </recommendedName>
</protein>
<evidence type="ECO:0000259" key="1">
    <source>
        <dbReference type="Pfam" id="PF13304"/>
    </source>
</evidence>
<dbReference type="EMBL" id="JELX01003345">
    <property type="protein sequence ID" value="KYF52492.1"/>
    <property type="molecule type" value="Genomic_DNA"/>
</dbReference>
<name>A0A150P9W7_SORCE</name>
<dbReference type="InterPro" id="IPR027417">
    <property type="entry name" value="P-loop_NTPase"/>
</dbReference>
<dbReference type="Proteomes" id="UP000075604">
    <property type="component" value="Unassembled WGS sequence"/>
</dbReference>
<organism evidence="2 3">
    <name type="scientific">Sorangium cellulosum</name>
    <name type="common">Polyangium cellulosum</name>
    <dbReference type="NCBI Taxonomy" id="56"/>
    <lineage>
        <taxon>Bacteria</taxon>
        <taxon>Pseudomonadati</taxon>
        <taxon>Myxococcota</taxon>
        <taxon>Polyangia</taxon>
        <taxon>Polyangiales</taxon>
        <taxon>Polyangiaceae</taxon>
        <taxon>Sorangium</taxon>
    </lineage>
</organism>
<comment type="caution">
    <text evidence="2">The sequence shown here is derived from an EMBL/GenBank/DDBJ whole genome shotgun (WGS) entry which is preliminary data.</text>
</comment>
<dbReference type="GO" id="GO:0005524">
    <property type="term" value="F:ATP binding"/>
    <property type="evidence" value="ECO:0007669"/>
    <property type="project" value="InterPro"/>
</dbReference>
<proteinExistence type="predicted"/>
<dbReference type="GO" id="GO:0016887">
    <property type="term" value="F:ATP hydrolysis activity"/>
    <property type="evidence" value="ECO:0007669"/>
    <property type="project" value="InterPro"/>
</dbReference>
<dbReference type="InterPro" id="IPR003959">
    <property type="entry name" value="ATPase_AAA_core"/>
</dbReference>